<dbReference type="KEGG" id="lcic:INQ41_11380"/>
<dbReference type="Proteomes" id="UP000594059">
    <property type="component" value="Chromosome"/>
</dbReference>
<dbReference type="Pfam" id="PF09361">
    <property type="entry name" value="Phasin_2"/>
    <property type="match status" value="1"/>
</dbReference>
<accession>A0A7S6ZS18</accession>
<dbReference type="RefSeq" id="WP_193984569.1">
    <property type="nucleotide sequence ID" value="NZ_CP063656.1"/>
</dbReference>
<dbReference type="InterPro" id="IPR018968">
    <property type="entry name" value="Phasin"/>
</dbReference>
<dbReference type="AlphaFoldDB" id="A0A7S6ZS18"/>
<keyword evidence="3" id="KW-1185">Reference proteome</keyword>
<gene>
    <name evidence="2" type="ORF">INQ41_11380</name>
</gene>
<evidence type="ECO:0000313" key="3">
    <source>
        <dbReference type="Proteomes" id="UP000594059"/>
    </source>
</evidence>
<name>A0A7S6ZS18_9GAMM</name>
<feature type="domain" description="Phasin" evidence="1">
    <location>
        <begin position="7"/>
        <end position="108"/>
    </location>
</feature>
<evidence type="ECO:0000313" key="2">
    <source>
        <dbReference type="EMBL" id="QOW19219.1"/>
    </source>
</evidence>
<protein>
    <submittedName>
        <fullName evidence="2">Phasin family protein</fullName>
    </submittedName>
</protein>
<reference evidence="2 3" key="1">
    <citation type="submission" date="2020-10" db="EMBL/GenBank/DDBJ databases">
        <title>complete genome sequencing of Lysobacter sp. H21R20.</title>
        <authorList>
            <person name="Bae J.-W."/>
            <person name="Lee S.-Y."/>
        </authorList>
    </citation>
    <scope>NUCLEOTIDE SEQUENCE [LARGE SCALE GENOMIC DNA]</scope>
    <source>
        <strain evidence="2 3">H21R20</strain>
    </source>
</reference>
<evidence type="ECO:0000259" key="1">
    <source>
        <dbReference type="Pfam" id="PF09361"/>
    </source>
</evidence>
<proteinExistence type="predicted"/>
<dbReference type="EMBL" id="CP063656">
    <property type="protein sequence ID" value="QOW19219.1"/>
    <property type="molecule type" value="Genomic_DNA"/>
</dbReference>
<sequence length="145" mass="15496">MYSQFNEQFAAATREFADAAAQVNRLAIESTESIFALQLAAIQDRANATFAFLGEAAEVRDADGIKNIWPKGVQVARENLERGVAVSQKMMEHSSKTNEQIADITKSQLASAAQTAQSSAEQVANAVNEKSQSFAKGAGKASKAK</sequence>
<organism evidence="2 3">
    <name type="scientific">Novilysobacter ciconiae</name>
    <dbReference type="NCBI Taxonomy" id="2781022"/>
    <lineage>
        <taxon>Bacteria</taxon>
        <taxon>Pseudomonadati</taxon>
        <taxon>Pseudomonadota</taxon>
        <taxon>Gammaproteobacteria</taxon>
        <taxon>Lysobacterales</taxon>
        <taxon>Lysobacteraceae</taxon>
        <taxon>Novilysobacter</taxon>
    </lineage>
</organism>